<dbReference type="GO" id="GO:0004321">
    <property type="term" value="F:fatty-acyl-CoA synthase activity"/>
    <property type="evidence" value="ECO:0007669"/>
    <property type="project" value="TreeGrafter"/>
</dbReference>
<protein>
    <submittedName>
        <fullName evidence="7">AMP-binding protein</fullName>
    </submittedName>
</protein>
<dbReference type="InterPro" id="IPR042099">
    <property type="entry name" value="ANL_N_sf"/>
</dbReference>
<dbReference type="Pfam" id="PF13193">
    <property type="entry name" value="AMP-binding_C"/>
    <property type="match status" value="1"/>
</dbReference>
<dbReference type="SUPFAM" id="SSF56801">
    <property type="entry name" value="Acetyl-CoA synthetase-like"/>
    <property type="match status" value="1"/>
</dbReference>
<evidence type="ECO:0000256" key="4">
    <source>
        <dbReference type="ARBA" id="ARBA00022840"/>
    </source>
</evidence>
<dbReference type="Proteomes" id="UP000628448">
    <property type="component" value="Unassembled WGS sequence"/>
</dbReference>
<dbReference type="PROSITE" id="PS00455">
    <property type="entry name" value="AMP_BINDING"/>
    <property type="match status" value="1"/>
</dbReference>
<dbReference type="InterPro" id="IPR025110">
    <property type="entry name" value="AMP-bd_C"/>
</dbReference>
<keyword evidence="2" id="KW-0436">Ligase</keyword>
<dbReference type="AlphaFoldDB" id="A0A931E312"/>
<keyword evidence="8" id="KW-1185">Reference proteome</keyword>
<keyword evidence="3" id="KW-0547">Nucleotide-binding</keyword>
<feature type="domain" description="AMP-binding enzyme C-terminal" evidence="6">
    <location>
        <begin position="459"/>
        <end position="537"/>
    </location>
</feature>
<dbReference type="EMBL" id="JADWYR010000001">
    <property type="protein sequence ID" value="MBG9374646.1"/>
    <property type="molecule type" value="Genomic_DNA"/>
</dbReference>
<comment type="similarity">
    <text evidence="1">Belongs to the ATP-dependent AMP-binding enzyme family.</text>
</comment>
<organism evidence="7 8">
    <name type="scientific">Panacibacter microcysteis</name>
    <dbReference type="NCBI Taxonomy" id="2793269"/>
    <lineage>
        <taxon>Bacteria</taxon>
        <taxon>Pseudomonadati</taxon>
        <taxon>Bacteroidota</taxon>
        <taxon>Chitinophagia</taxon>
        <taxon>Chitinophagales</taxon>
        <taxon>Chitinophagaceae</taxon>
        <taxon>Panacibacter</taxon>
    </lineage>
</organism>
<evidence type="ECO:0000256" key="3">
    <source>
        <dbReference type="ARBA" id="ARBA00022741"/>
    </source>
</evidence>
<dbReference type="InterPro" id="IPR000873">
    <property type="entry name" value="AMP-dep_synth/lig_dom"/>
</dbReference>
<evidence type="ECO:0000256" key="1">
    <source>
        <dbReference type="ARBA" id="ARBA00006432"/>
    </source>
</evidence>
<reference evidence="7" key="1">
    <citation type="submission" date="2020-11" db="EMBL/GenBank/DDBJ databases">
        <title>Bacterial whole genome sequence for Panacibacter sp. DH6.</title>
        <authorList>
            <person name="Le V."/>
            <person name="Ko S."/>
            <person name="Ahn C.-Y."/>
            <person name="Oh H.-M."/>
        </authorList>
    </citation>
    <scope>NUCLEOTIDE SEQUENCE</scope>
    <source>
        <strain evidence="7">DH6</strain>
    </source>
</reference>
<dbReference type="FunFam" id="3.30.300.30:FF:000005">
    <property type="entry name" value="Acyl-coenzyme A synthetase ACSM5, mitochondrial"/>
    <property type="match status" value="1"/>
</dbReference>
<dbReference type="Gene3D" id="3.30.300.30">
    <property type="match status" value="1"/>
</dbReference>
<dbReference type="RefSeq" id="WP_196988745.1">
    <property type="nucleotide sequence ID" value="NZ_JADWYR010000001.1"/>
</dbReference>
<dbReference type="PANTHER" id="PTHR43605">
    <property type="entry name" value="ACYL-COENZYME A SYNTHETASE"/>
    <property type="match status" value="1"/>
</dbReference>
<dbReference type="GO" id="GO:0005524">
    <property type="term" value="F:ATP binding"/>
    <property type="evidence" value="ECO:0007669"/>
    <property type="project" value="UniProtKB-KW"/>
</dbReference>
<name>A0A931E312_9BACT</name>
<keyword evidence="4" id="KW-0067">ATP-binding</keyword>
<proteinExistence type="inferred from homology"/>
<evidence type="ECO:0000256" key="2">
    <source>
        <dbReference type="ARBA" id="ARBA00022598"/>
    </source>
</evidence>
<dbReference type="GO" id="GO:0006633">
    <property type="term" value="P:fatty acid biosynthetic process"/>
    <property type="evidence" value="ECO:0007669"/>
    <property type="project" value="TreeGrafter"/>
</dbReference>
<dbReference type="InterPro" id="IPR045851">
    <property type="entry name" value="AMP-bd_C_sf"/>
</dbReference>
<evidence type="ECO:0000313" key="8">
    <source>
        <dbReference type="Proteomes" id="UP000628448"/>
    </source>
</evidence>
<dbReference type="InterPro" id="IPR051087">
    <property type="entry name" value="Mitochondrial_ACSM"/>
</dbReference>
<accession>A0A931E312</accession>
<comment type="caution">
    <text evidence="7">The sequence shown here is derived from an EMBL/GenBank/DDBJ whole genome shotgun (WGS) entry which is preliminary data.</text>
</comment>
<dbReference type="Pfam" id="PF00501">
    <property type="entry name" value="AMP-binding"/>
    <property type="match status" value="1"/>
</dbReference>
<gene>
    <name evidence="7" type="ORF">I5907_00240</name>
</gene>
<evidence type="ECO:0000259" key="5">
    <source>
        <dbReference type="Pfam" id="PF00501"/>
    </source>
</evidence>
<dbReference type="GO" id="GO:0015645">
    <property type="term" value="F:fatty acid ligase activity"/>
    <property type="evidence" value="ECO:0007669"/>
    <property type="project" value="TreeGrafter"/>
</dbReference>
<dbReference type="InterPro" id="IPR020845">
    <property type="entry name" value="AMP-binding_CS"/>
</dbReference>
<evidence type="ECO:0000259" key="6">
    <source>
        <dbReference type="Pfam" id="PF13193"/>
    </source>
</evidence>
<feature type="domain" description="AMP-dependent synthetase/ligase" evidence="5">
    <location>
        <begin position="44"/>
        <end position="409"/>
    </location>
</feature>
<dbReference type="GO" id="GO:0016405">
    <property type="term" value="F:CoA-ligase activity"/>
    <property type="evidence" value="ECO:0007669"/>
    <property type="project" value="UniProtKB-ARBA"/>
</dbReference>
<dbReference type="GO" id="GO:0006637">
    <property type="term" value="P:acyl-CoA metabolic process"/>
    <property type="evidence" value="ECO:0007669"/>
    <property type="project" value="TreeGrafter"/>
</dbReference>
<sequence length="567" mass="63007">MTITAQYKHVVELIASAQYDALRALTISKPQRFNWAEEVFERIHVHETPGATALIWTDGTTEKHFSFQMLHDECNQLLNLLRSHHIKQQDVIFAQMPLLPENWLTVLASVKGGFRLVPAATILGVQDIVYRFGRLLPKVVIADHENAPKIDEAEVLSGNTITLKIIIGAHRPGWVSIQQIKLQPVTAHAAATAADDQLFLFFTSGTTGMPKVVTHTHFSYPFGHLTTASWIGLRKGDVHYNISQPGWAKFAWSSFFAPWSIGATIFAFNPPGRFVAAAHLAAMEKYKVSTFCAPPTALRMLILEKLTAYHFSLRECVAAGEPLNPEIVELWKKGTGITIRDGYGQTESTCLVANMPGSRVKYGSMGKPAFLYDIVIADDDGNILPANEEGNIAVQTGTGKPNGLFSGYFGDTAKQQEVFKHQLYYTGDKAYTDQDGYIWFIGRDDDVIKSSDYRIGPFEVESVLLEHEAIVESAVVGSPHAAKGFLVKAFIVLGDQYTASAQLAEDIFAFARKNIAAYKMPRIIEFVAHLPKTISGKIRRVELRGIEAERKLQQQVIDNEFYFNTGK</sequence>
<dbReference type="PANTHER" id="PTHR43605:SF10">
    <property type="entry name" value="ACYL-COA SYNTHETASE MEDIUM CHAIN FAMILY MEMBER 3"/>
    <property type="match status" value="1"/>
</dbReference>
<evidence type="ECO:0000313" key="7">
    <source>
        <dbReference type="EMBL" id="MBG9374646.1"/>
    </source>
</evidence>
<dbReference type="Gene3D" id="3.40.50.12780">
    <property type="entry name" value="N-terminal domain of ligase-like"/>
    <property type="match status" value="1"/>
</dbReference>